<dbReference type="Proteomes" id="UP000233551">
    <property type="component" value="Unassembled WGS sequence"/>
</dbReference>
<comment type="caution">
    <text evidence="2">The sequence shown here is derived from an EMBL/GenBank/DDBJ whole genome shotgun (WGS) entry which is preliminary data.</text>
</comment>
<sequence>MGEDRVWCKEKLQNHGIDPREGEGIARSTDACPAEEEEIERSMDACPTKGRGITRSTNACPAEGVGICKKHGRLPDGGKRDCKKHRRLPGGGRRDCKKRRCLPGAGKCELQETRTLARMRGSENRGWFTHKGGHNPLSIVQLVPPLRRLLAALLEVGLADGAVGFRSVGSRPRCCGGCLLVCRGSCSLLRLGICALFQLVRLLVMRDSSSGEGVPTYPMGPGIKGGCCAHPNFISSGTHARVYVTRLGSVHLPGDARRTRMRRSRHLLFTTRRSRAVESPGSRGTGNENARHRIYNREIESPKVDGMGRTNETRARTGRPFLSIDRDVSDSLMPRISVNHGMTIMPLSGRTNDSEATKETILDPGGVKEHSTIFQRTGLRGLLDPPWIVGEESYLASEHEERVGEVAKGVGRLGWNEQTRIGAVGSTGRPDWQSGLSGLYRLIEMEFSWQVARSEVQPELTCMFLQSSGQKRKPEKQTRLVPNEETTLREASGGLLSEKRGKWRWCTVERLSACNHLITGESEGCKESLGSDGTTRQSRGKERRA</sequence>
<dbReference type="AlphaFoldDB" id="A0A2I0J2R6"/>
<protein>
    <submittedName>
        <fullName evidence="2">Uncharacterized protein</fullName>
    </submittedName>
</protein>
<evidence type="ECO:0000313" key="2">
    <source>
        <dbReference type="EMBL" id="PKI50529.1"/>
    </source>
</evidence>
<gene>
    <name evidence="2" type="ORF">CRG98_029083</name>
</gene>
<proteinExistence type="predicted"/>
<evidence type="ECO:0000313" key="3">
    <source>
        <dbReference type="Proteomes" id="UP000233551"/>
    </source>
</evidence>
<keyword evidence="3" id="KW-1185">Reference proteome</keyword>
<name>A0A2I0J2R6_PUNGR</name>
<evidence type="ECO:0000256" key="1">
    <source>
        <dbReference type="SAM" id="MobiDB-lite"/>
    </source>
</evidence>
<reference evidence="2 3" key="1">
    <citation type="submission" date="2017-11" db="EMBL/GenBank/DDBJ databases">
        <title>De-novo sequencing of pomegranate (Punica granatum L.) genome.</title>
        <authorList>
            <person name="Akparov Z."/>
            <person name="Amiraslanov A."/>
            <person name="Hajiyeva S."/>
            <person name="Abbasov M."/>
            <person name="Kaur K."/>
            <person name="Hamwieh A."/>
            <person name="Solovyev V."/>
            <person name="Salamov A."/>
            <person name="Braich B."/>
            <person name="Kosarev P."/>
            <person name="Mahmoud A."/>
            <person name="Hajiyev E."/>
            <person name="Babayeva S."/>
            <person name="Izzatullayeva V."/>
            <person name="Mammadov A."/>
            <person name="Mammadov A."/>
            <person name="Sharifova S."/>
            <person name="Ojaghi J."/>
            <person name="Eynullazada K."/>
            <person name="Bayramov B."/>
            <person name="Abdulazimova A."/>
            <person name="Shahmuradov I."/>
        </authorList>
    </citation>
    <scope>NUCLEOTIDE SEQUENCE [LARGE SCALE GENOMIC DNA]</scope>
    <source>
        <strain evidence="3">cv. AG2017</strain>
        <tissue evidence="2">Leaf</tissue>
    </source>
</reference>
<dbReference type="EMBL" id="PGOL01002105">
    <property type="protein sequence ID" value="PKI50529.1"/>
    <property type="molecule type" value="Genomic_DNA"/>
</dbReference>
<accession>A0A2I0J2R6</accession>
<feature type="region of interest" description="Disordered" evidence="1">
    <location>
        <begin position="523"/>
        <end position="545"/>
    </location>
</feature>
<organism evidence="2 3">
    <name type="scientific">Punica granatum</name>
    <name type="common">Pomegranate</name>
    <dbReference type="NCBI Taxonomy" id="22663"/>
    <lineage>
        <taxon>Eukaryota</taxon>
        <taxon>Viridiplantae</taxon>
        <taxon>Streptophyta</taxon>
        <taxon>Embryophyta</taxon>
        <taxon>Tracheophyta</taxon>
        <taxon>Spermatophyta</taxon>
        <taxon>Magnoliopsida</taxon>
        <taxon>eudicotyledons</taxon>
        <taxon>Gunneridae</taxon>
        <taxon>Pentapetalae</taxon>
        <taxon>rosids</taxon>
        <taxon>malvids</taxon>
        <taxon>Myrtales</taxon>
        <taxon>Lythraceae</taxon>
        <taxon>Punica</taxon>
    </lineage>
</organism>